<dbReference type="InterPro" id="IPR051468">
    <property type="entry name" value="Fungal_SecMetab_SDRs"/>
</dbReference>
<dbReference type="Pfam" id="PF00106">
    <property type="entry name" value="adh_short"/>
    <property type="match status" value="1"/>
</dbReference>
<dbReference type="PANTHER" id="PTHR43544:SF33">
    <property type="entry name" value="C-FACTOR"/>
    <property type="match status" value="1"/>
</dbReference>
<evidence type="ECO:0008006" key="3">
    <source>
        <dbReference type="Google" id="ProtNLM"/>
    </source>
</evidence>
<proteinExistence type="predicted"/>
<comment type="caution">
    <text evidence="1">The sequence shown here is derived from an EMBL/GenBank/DDBJ whole genome shotgun (WGS) entry which is preliminary data.</text>
</comment>
<protein>
    <recommendedName>
        <fullName evidence="3">C-factor</fullName>
    </recommendedName>
</protein>
<evidence type="ECO:0000313" key="1">
    <source>
        <dbReference type="EMBL" id="KAK9978378.1"/>
    </source>
</evidence>
<sequence>MATLKACSALVTGANRGLGLEMVKQLLEAHCSKIFAACRDPDGTNSEALRQLAKEHPGVITLVQLDVADPNSIKESAKKVGSLLGKNGLNLIINNAAVLPQKTMWTTTVEDMIHAFNTNVIGPLFVIREYLPYLKAASKASGKPGMSCDKAAVINISTDSSSMGIMLSSPEPFPLFPYSISKAGLNMLTVYTARDLKADEILCISLHPGWVKTDMGGDQAPINTRQSVEGILSVIGSLTEKQHGGFLDYTGKTMPW</sequence>
<dbReference type="CDD" id="cd05325">
    <property type="entry name" value="carb_red_sniffer_like_SDR_c"/>
    <property type="match status" value="1"/>
</dbReference>
<reference evidence="1 2" key="1">
    <citation type="submission" date="2024-05" db="EMBL/GenBank/DDBJ databases">
        <title>A high-quality chromosomal-level genome assembly of Topmouth culter (Culter alburnus).</title>
        <authorList>
            <person name="Zhao H."/>
        </authorList>
    </citation>
    <scope>NUCLEOTIDE SEQUENCE [LARGE SCALE GENOMIC DNA]</scope>
    <source>
        <strain evidence="1">CATC2023</strain>
        <tissue evidence="1">Muscle</tissue>
    </source>
</reference>
<dbReference type="GO" id="GO:0005737">
    <property type="term" value="C:cytoplasm"/>
    <property type="evidence" value="ECO:0007669"/>
    <property type="project" value="TreeGrafter"/>
</dbReference>
<dbReference type="PANTHER" id="PTHR43544">
    <property type="entry name" value="SHORT-CHAIN DEHYDROGENASE/REDUCTASE"/>
    <property type="match status" value="1"/>
</dbReference>
<dbReference type="Gene3D" id="3.40.50.720">
    <property type="entry name" value="NAD(P)-binding Rossmann-like Domain"/>
    <property type="match status" value="1"/>
</dbReference>
<dbReference type="InterPro" id="IPR002347">
    <property type="entry name" value="SDR_fam"/>
</dbReference>
<accession>A0AAW2AZ61</accession>
<keyword evidence="2" id="KW-1185">Reference proteome</keyword>
<evidence type="ECO:0000313" key="2">
    <source>
        <dbReference type="Proteomes" id="UP001479290"/>
    </source>
</evidence>
<dbReference type="PRINTS" id="PR00081">
    <property type="entry name" value="GDHRDH"/>
</dbReference>
<gene>
    <name evidence="1" type="ORF">ABG768_020131</name>
</gene>
<dbReference type="EMBL" id="JAWDJR010000003">
    <property type="protein sequence ID" value="KAK9978378.1"/>
    <property type="molecule type" value="Genomic_DNA"/>
</dbReference>
<dbReference type="SUPFAM" id="SSF51735">
    <property type="entry name" value="NAD(P)-binding Rossmann-fold domains"/>
    <property type="match status" value="1"/>
</dbReference>
<name>A0AAW2AZ61_CULAL</name>
<dbReference type="InterPro" id="IPR036291">
    <property type="entry name" value="NAD(P)-bd_dom_sf"/>
</dbReference>
<dbReference type="Proteomes" id="UP001479290">
    <property type="component" value="Unassembled WGS sequence"/>
</dbReference>
<dbReference type="AlphaFoldDB" id="A0AAW2AZ61"/>
<organism evidence="1 2">
    <name type="scientific">Culter alburnus</name>
    <name type="common">Topmouth culter</name>
    <dbReference type="NCBI Taxonomy" id="194366"/>
    <lineage>
        <taxon>Eukaryota</taxon>
        <taxon>Metazoa</taxon>
        <taxon>Chordata</taxon>
        <taxon>Craniata</taxon>
        <taxon>Vertebrata</taxon>
        <taxon>Euteleostomi</taxon>
        <taxon>Actinopterygii</taxon>
        <taxon>Neopterygii</taxon>
        <taxon>Teleostei</taxon>
        <taxon>Ostariophysi</taxon>
        <taxon>Cypriniformes</taxon>
        <taxon>Xenocyprididae</taxon>
        <taxon>Xenocypridinae</taxon>
        <taxon>Culter</taxon>
    </lineage>
</organism>
<dbReference type="GO" id="GO:0016491">
    <property type="term" value="F:oxidoreductase activity"/>
    <property type="evidence" value="ECO:0007669"/>
    <property type="project" value="TreeGrafter"/>
</dbReference>